<dbReference type="PROSITE" id="PS50977">
    <property type="entry name" value="HTH_TETR_2"/>
    <property type="match status" value="1"/>
</dbReference>
<keyword evidence="1" id="KW-0805">Transcription regulation</keyword>
<gene>
    <name evidence="7" type="ORF">GCM10009754_87710</name>
</gene>
<sequence length="259" mass="28898">MQCMTALAVNSENCDVADIEDVRTLPLVSTDQGARGGESTATRRERKEKTRQSLLAAALDLLADRGFASLSLREVAKRAGIVPTAFYRHFASMDELGVALVEESMRTLRTMIRSARTDPSDEAFGGIIRVSVRTLHRHVRAHEDHFRFLTRERYGGTGPVARAVAMELRLFSSELAVDLARFEFLREWSTEDLHMMADLIVTSMQATVLDLLEVRPGDGATDEAIVKTAEKRLRLIVLGVANWQSKHSPASDREHPRLV</sequence>
<dbReference type="Pfam" id="PF00440">
    <property type="entry name" value="TetR_N"/>
    <property type="match status" value="1"/>
</dbReference>
<dbReference type="InterPro" id="IPR054129">
    <property type="entry name" value="DesT_TetR_C"/>
</dbReference>
<evidence type="ECO:0000256" key="5">
    <source>
        <dbReference type="SAM" id="MobiDB-lite"/>
    </source>
</evidence>
<evidence type="ECO:0000256" key="1">
    <source>
        <dbReference type="ARBA" id="ARBA00023015"/>
    </source>
</evidence>
<organism evidence="7 8">
    <name type="scientific">Amycolatopsis minnesotensis</name>
    <dbReference type="NCBI Taxonomy" id="337894"/>
    <lineage>
        <taxon>Bacteria</taxon>
        <taxon>Bacillati</taxon>
        <taxon>Actinomycetota</taxon>
        <taxon>Actinomycetes</taxon>
        <taxon>Pseudonocardiales</taxon>
        <taxon>Pseudonocardiaceae</taxon>
        <taxon>Amycolatopsis</taxon>
    </lineage>
</organism>
<dbReference type="Gene3D" id="1.10.357.10">
    <property type="entry name" value="Tetracycline Repressor, domain 2"/>
    <property type="match status" value="1"/>
</dbReference>
<evidence type="ECO:0000256" key="2">
    <source>
        <dbReference type="ARBA" id="ARBA00023125"/>
    </source>
</evidence>
<dbReference type="PRINTS" id="PR00455">
    <property type="entry name" value="HTHTETR"/>
</dbReference>
<keyword evidence="8" id="KW-1185">Reference proteome</keyword>
<dbReference type="SUPFAM" id="SSF46689">
    <property type="entry name" value="Homeodomain-like"/>
    <property type="match status" value="1"/>
</dbReference>
<evidence type="ECO:0000256" key="4">
    <source>
        <dbReference type="PROSITE-ProRule" id="PRU00335"/>
    </source>
</evidence>
<feature type="DNA-binding region" description="H-T-H motif" evidence="4">
    <location>
        <begin position="71"/>
        <end position="90"/>
    </location>
</feature>
<reference evidence="8" key="1">
    <citation type="journal article" date="2019" name="Int. J. Syst. Evol. Microbiol.">
        <title>The Global Catalogue of Microorganisms (GCM) 10K type strain sequencing project: providing services to taxonomists for standard genome sequencing and annotation.</title>
        <authorList>
            <consortium name="The Broad Institute Genomics Platform"/>
            <consortium name="The Broad Institute Genome Sequencing Center for Infectious Disease"/>
            <person name="Wu L."/>
            <person name="Ma J."/>
        </authorList>
    </citation>
    <scope>NUCLEOTIDE SEQUENCE [LARGE SCALE GENOMIC DNA]</scope>
    <source>
        <strain evidence="8">JCM 14545</strain>
    </source>
</reference>
<accession>A0ABP5EE11</accession>
<dbReference type="InterPro" id="IPR001647">
    <property type="entry name" value="HTH_TetR"/>
</dbReference>
<evidence type="ECO:0000313" key="8">
    <source>
        <dbReference type="Proteomes" id="UP001501116"/>
    </source>
</evidence>
<dbReference type="EMBL" id="BAAANN010000088">
    <property type="protein sequence ID" value="GAA1994870.1"/>
    <property type="molecule type" value="Genomic_DNA"/>
</dbReference>
<dbReference type="InterPro" id="IPR050692">
    <property type="entry name" value="HTH_transcr_repressor_FabR"/>
</dbReference>
<dbReference type="InterPro" id="IPR009057">
    <property type="entry name" value="Homeodomain-like_sf"/>
</dbReference>
<keyword evidence="3" id="KW-0804">Transcription</keyword>
<evidence type="ECO:0000259" key="6">
    <source>
        <dbReference type="PROSITE" id="PS50977"/>
    </source>
</evidence>
<name>A0ABP5EE11_9PSEU</name>
<dbReference type="Pfam" id="PF21943">
    <property type="entry name" value="TetR_C_46"/>
    <property type="match status" value="1"/>
</dbReference>
<feature type="domain" description="HTH tetR-type" evidence="6">
    <location>
        <begin position="48"/>
        <end position="108"/>
    </location>
</feature>
<proteinExistence type="predicted"/>
<dbReference type="PANTHER" id="PTHR47752">
    <property type="entry name" value="HTH-TYPE TRANSCRIPTIONAL REPRESSOR FABR"/>
    <property type="match status" value="1"/>
</dbReference>
<dbReference type="Proteomes" id="UP001501116">
    <property type="component" value="Unassembled WGS sequence"/>
</dbReference>
<dbReference type="Gene3D" id="1.10.10.60">
    <property type="entry name" value="Homeodomain-like"/>
    <property type="match status" value="1"/>
</dbReference>
<feature type="region of interest" description="Disordered" evidence="5">
    <location>
        <begin position="28"/>
        <end position="49"/>
    </location>
</feature>
<protein>
    <submittedName>
        <fullName evidence="7">TetR family transcriptional regulator</fullName>
    </submittedName>
</protein>
<comment type="caution">
    <text evidence="7">The sequence shown here is derived from an EMBL/GenBank/DDBJ whole genome shotgun (WGS) entry which is preliminary data.</text>
</comment>
<keyword evidence="2 4" id="KW-0238">DNA-binding</keyword>
<evidence type="ECO:0000256" key="3">
    <source>
        <dbReference type="ARBA" id="ARBA00023163"/>
    </source>
</evidence>
<dbReference type="PANTHER" id="PTHR47752:SF1">
    <property type="entry name" value="HTH-TYPE TRANSCRIPTIONAL REPRESSOR FABR"/>
    <property type="match status" value="1"/>
</dbReference>
<evidence type="ECO:0000313" key="7">
    <source>
        <dbReference type="EMBL" id="GAA1994870.1"/>
    </source>
</evidence>